<dbReference type="InterPro" id="IPR044787">
    <property type="entry name" value="HHO5-like"/>
</dbReference>
<accession>A0AAF0PZX5</accession>
<reference evidence="5" key="1">
    <citation type="submission" date="2023-08" db="EMBL/GenBank/DDBJ databases">
        <title>A de novo genome assembly of Solanum verrucosum Schlechtendal, a Mexican diploid species geographically isolated from the other diploid A-genome species in potato relatives.</title>
        <authorList>
            <person name="Hosaka K."/>
        </authorList>
    </citation>
    <scope>NUCLEOTIDE SEQUENCE</scope>
    <source>
        <tissue evidence="5">Young leaves</tissue>
    </source>
</reference>
<dbReference type="InterPro" id="IPR006447">
    <property type="entry name" value="Myb_dom_plants"/>
</dbReference>
<dbReference type="NCBIfam" id="TIGR01557">
    <property type="entry name" value="myb_SHAQKYF"/>
    <property type="match status" value="1"/>
</dbReference>
<dbReference type="GO" id="GO:0003700">
    <property type="term" value="F:DNA-binding transcription factor activity"/>
    <property type="evidence" value="ECO:0007669"/>
    <property type="project" value="InterPro"/>
</dbReference>
<dbReference type="Proteomes" id="UP001234989">
    <property type="component" value="Chromosome 1"/>
</dbReference>
<feature type="compositionally biased region" description="Polar residues" evidence="4">
    <location>
        <begin position="66"/>
        <end position="78"/>
    </location>
</feature>
<keyword evidence="6" id="KW-1185">Reference proteome</keyword>
<feature type="region of interest" description="Disordered" evidence="4">
    <location>
        <begin position="62"/>
        <end position="151"/>
    </location>
</feature>
<evidence type="ECO:0000256" key="4">
    <source>
        <dbReference type="SAM" id="MobiDB-lite"/>
    </source>
</evidence>
<organism evidence="5 6">
    <name type="scientific">Solanum verrucosum</name>
    <dbReference type="NCBI Taxonomy" id="315347"/>
    <lineage>
        <taxon>Eukaryota</taxon>
        <taxon>Viridiplantae</taxon>
        <taxon>Streptophyta</taxon>
        <taxon>Embryophyta</taxon>
        <taxon>Tracheophyta</taxon>
        <taxon>Spermatophyta</taxon>
        <taxon>Magnoliopsida</taxon>
        <taxon>eudicotyledons</taxon>
        <taxon>Gunneridae</taxon>
        <taxon>Pentapetalae</taxon>
        <taxon>asterids</taxon>
        <taxon>lamiids</taxon>
        <taxon>Solanales</taxon>
        <taxon>Solanaceae</taxon>
        <taxon>Solanoideae</taxon>
        <taxon>Solaneae</taxon>
        <taxon>Solanum</taxon>
    </lineage>
</organism>
<gene>
    <name evidence="5" type="ORF">MTR67_006305</name>
</gene>
<keyword evidence="2" id="KW-0804">Transcription</keyword>
<evidence type="ECO:0000313" key="5">
    <source>
        <dbReference type="EMBL" id="WMV12920.1"/>
    </source>
</evidence>
<dbReference type="EMBL" id="CP133612">
    <property type="protein sequence ID" value="WMV12920.1"/>
    <property type="molecule type" value="Genomic_DNA"/>
</dbReference>
<evidence type="ECO:0000256" key="3">
    <source>
        <dbReference type="ARBA" id="ARBA00023242"/>
    </source>
</evidence>
<keyword evidence="3" id="KW-0539">Nucleus</keyword>
<protein>
    <submittedName>
        <fullName evidence="5">Uncharacterized protein</fullName>
    </submittedName>
</protein>
<dbReference type="GO" id="GO:0005634">
    <property type="term" value="C:nucleus"/>
    <property type="evidence" value="ECO:0007669"/>
    <property type="project" value="UniProtKB-SubCell"/>
</dbReference>
<dbReference type="SUPFAM" id="SSF46689">
    <property type="entry name" value="Homeodomain-like"/>
    <property type="match status" value="1"/>
</dbReference>
<feature type="compositionally biased region" description="Low complexity" evidence="4">
    <location>
        <begin position="87"/>
        <end position="107"/>
    </location>
</feature>
<dbReference type="PANTHER" id="PTHR31003">
    <property type="entry name" value="MYB FAMILY TRANSCRIPTION FACTOR"/>
    <property type="match status" value="1"/>
</dbReference>
<dbReference type="AlphaFoldDB" id="A0AAF0PZX5"/>
<keyword evidence="1" id="KW-0805">Transcription regulation</keyword>
<evidence type="ECO:0000313" key="6">
    <source>
        <dbReference type="Proteomes" id="UP001234989"/>
    </source>
</evidence>
<dbReference type="PANTHER" id="PTHR31003:SF3">
    <property type="entry name" value="HOMEODOMAIN-LIKE SUPERFAMILY PROTEIN-RELATED"/>
    <property type="match status" value="1"/>
</dbReference>
<name>A0AAF0PZX5_SOLVR</name>
<evidence type="ECO:0000256" key="1">
    <source>
        <dbReference type="ARBA" id="ARBA00023015"/>
    </source>
</evidence>
<dbReference type="InterPro" id="IPR009057">
    <property type="entry name" value="Homeodomain-like_sf"/>
</dbReference>
<sequence>MHDLQKLGNRRLFYTESIFSTLAHNHSDLFAVATPKQIRDLMQVDGLTNDEVKSHLQKYRLHTRRVPNSQTQPANQSGVALGNLWMSQGQYGESSKQSSSQSGSPQGPLHLAGSCGGTSTTVGDSMEEEDDVKSENHSWKNHVLTSGKIDV</sequence>
<dbReference type="Gene3D" id="1.10.10.60">
    <property type="entry name" value="Homeodomain-like"/>
    <property type="match status" value="1"/>
</dbReference>
<proteinExistence type="predicted"/>
<evidence type="ECO:0000256" key="2">
    <source>
        <dbReference type="ARBA" id="ARBA00023163"/>
    </source>
</evidence>
<dbReference type="GO" id="GO:0003677">
    <property type="term" value="F:DNA binding"/>
    <property type="evidence" value="ECO:0007669"/>
    <property type="project" value="UniProtKB-KW"/>
</dbReference>